<protein>
    <submittedName>
        <fullName evidence="1">Uncharacterized protein</fullName>
    </submittedName>
</protein>
<evidence type="ECO:0000313" key="1">
    <source>
        <dbReference type="EMBL" id="GBP07874.1"/>
    </source>
</evidence>
<reference evidence="1 2" key="1">
    <citation type="journal article" date="2019" name="Commun. Biol.">
        <title>The bagworm genome reveals a unique fibroin gene that provides high tensile strength.</title>
        <authorList>
            <person name="Kono N."/>
            <person name="Nakamura H."/>
            <person name="Ohtoshi R."/>
            <person name="Tomita M."/>
            <person name="Numata K."/>
            <person name="Arakawa K."/>
        </authorList>
    </citation>
    <scope>NUCLEOTIDE SEQUENCE [LARGE SCALE GENOMIC DNA]</scope>
</reference>
<organism evidence="1 2">
    <name type="scientific">Eumeta variegata</name>
    <name type="common">Bagworm moth</name>
    <name type="synonym">Eumeta japonica</name>
    <dbReference type="NCBI Taxonomy" id="151549"/>
    <lineage>
        <taxon>Eukaryota</taxon>
        <taxon>Metazoa</taxon>
        <taxon>Ecdysozoa</taxon>
        <taxon>Arthropoda</taxon>
        <taxon>Hexapoda</taxon>
        <taxon>Insecta</taxon>
        <taxon>Pterygota</taxon>
        <taxon>Neoptera</taxon>
        <taxon>Endopterygota</taxon>
        <taxon>Lepidoptera</taxon>
        <taxon>Glossata</taxon>
        <taxon>Ditrysia</taxon>
        <taxon>Tineoidea</taxon>
        <taxon>Psychidae</taxon>
        <taxon>Oiketicinae</taxon>
        <taxon>Eumeta</taxon>
    </lineage>
</organism>
<proteinExistence type="predicted"/>
<dbReference type="Proteomes" id="UP000299102">
    <property type="component" value="Unassembled WGS sequence"/>
</dbReference>
<name>A0A4C1T172_EUMVA</name>
<sequence>MSCESESVKYLLYADDQVILKPSAFELQEMLLRIIPGTSPEFRLIDILNVTQIESLVPSLGAHVKSSVLDVSTASVTKIVPLEPYWADVGI</sequence>
<accession>A0A4C1T172</accession>
<comment type="caution">
    <text evidence="1">The sequence shown here is derived from an EMBL/GenBank/DDBJ whole genome shotgun (WGS) entry which is preliminary data.</text>
</comment>
<keyword evidence="2" id="KW-1185">Reference proteome</keyword>
<gene>
    <name evidence="1" type="ORF">EVAR_78045_1</name>
</gene>
<dbReference type="EMBL" id="BGZK01000028">
    <property type="protein sequence ID" value="GBP07874.1"/>
    <property type="molecule type" value="Genomic_DNA"/>
</dbReference>
<evidence type="ECO:0000313" key="2">
    <source>
        <dbReference type="Proteomes" id="UP000299102"/>
    </source>
</evidence>
<dbReference type="AlphaFoldDB" id="A0A4C1T172"/>